<organism evidence="1 2">
    <name type="scientific">Phycisphaera mikurensis (strain NBRC 102666 / KCTC 22515 / FYK2301M01)</name>
    <dbReference type="NCBI Taxonomy" id="1142394"/>
    <lineage>
        <taxon>Bacteria</taxon>
        <taxon>Pseudomonadati</taxon>
        <taxon>Planctomycetota</taxon>
        <taxon>Phycisphaerae</taxon>
        <taxon>Phycisphaerales</taxon>
        <taxon>Phycisphaeraceae</taxon>
        <taxon>Phycisphaera</taxon>
    </lineage>
</organism>
<dbReference type="EMBL" id="AP012338">
    <property type="protein sequence ID" value="BAM04557.1"/>
    <property type="molecule type" value="Genomic_DNA"/>
</dbReference>
<dbReference type="Proteomes" id="UP000007881">
    <property type="component" value="Chromosome"/>
</dbReference>
<evidence type="ECO:0000313" key="1">
    <source>
        <dbReference type="EMBL" id="BAM04557.1"/>
    </source>
</evidence>
<dbReference type="STRING" id="1142394.PSMK_23980"/>
<keyword evidence="2" id="KW-1185">Reference proteome</keyword>
<evidence type="ECO:0000313" key="2">
    <source>
        <dbReference type="Proteomes" id="UP000007881"/>
    </source>
</evidence>
<dbReference type="OrthoDB" id="288816at2"/>
<dbReference type="KEGG" id="phm:PSMK_23980"/>
<gene>
    <name evidence="1" type="ordered locus">PSMK_23980</name>
</gene>
<name>I0IH19_PHYMF</name>
<accession>I0IH19</accession>
<proteinExistence type="predicted"/>
<dbReference type="RefSeq" id="WP_014437770.1">
    <property type="nucleotide sequence ID" value="NC_017080.1"/>
</dbReference>
<sequence>MVDHASEQDNPLQGYFDWQVNTIMLARDVREPLRGGDEAAHRRRRGEVEEAVRRFTLSVVPEAYRNDPTLQWPPSVMIEITRATLYEAARLAGMLAEPPA</sequence>
<reference evidence="1 2" key="1">
    <citation type="submission" date="2012-02" db="EMBL/GenBank/DDBJ databases">
        <title>Complete genome sequence of Phycisphaera mikurensis NBRC 102666.</title>
        <authorList>
            <person name="Ankai A."/>
            <person name="Hosoyama A."/>
            <person name="Terui Y."/>
            <person name="Sekine M."/>
            <person name="Fukai R."/>
            <person name="Kato Y."/>
            <person name="Nakamura S."/>
            <person name="Yamada-Narita S."/>
            <person name="Kawakoshi A."/>
            <person name="Fukunaga Y."/>
            <person name="Yamazaki S."/>
            <person name="Fujita N."/>
        </authorList>
    </citation>
    <scope>NUCLEOTIDE SEQUENCE [LARGE SCALE GENOMIC DNA]</scope>
    <source>
        <strain evidence="2">NBRC 102666 / KCTC 22515 / FYK2301M01</strain>
    </source>
</reference>
<dbReference type="HOGENOM" id="CLU_2303322_0_0_0"/>
<protein>
    <submittedName>
        <fullName evidence="1">Uncharacterized protein</fullName>
    </submittedName>
</protein>
<dbReference type="AlphaFoldDB" id="I0IH19"/>